<evidence type="ECO:0000313" key="8">
    <source>
        <dbReference type="Ensembl" id="ENSCSAVP00000012851.1"/>
    </source>
</evidence>
<keyword evidence="5 6" id="KW-0472">Membrane</keyword>
<dbReference type="Ensembl" id="ENSCSAVT00000013000.1">
    <property type="protein sequence ID" value="ENSCSAVP00000012851.1"/>
    <property type="gene ID" value="ENSCSAVG00000007544.1"/>
</dbReference>
<sequence length="158" mass="18103">MEFWFQRGMAFLPVFLVVWTYLTFTVSYIIAVSRGDVDPGFPYISDTGARRPESSIFGQMLNISAVAALACLYIRYKQQWEKFNTVNRLNKFAMFLSVLICLGISLVANFQGYAAHLASTIFEWLLAGSFLAFFFSFIRDFQQISIQANTHLHFGTLY</sequence>
<evidence type="ECO:0000256" key="6">
    <source>
        <dbReference type="SAM" id="Phobius"/>
    </source>
</evidence>
<dbReference type="GO" id="GO:0012505">
    <property type="term" value="C:endomembrane system"/>
    <property type="evidence" value="ECO:0007669"/>
    <property type="project" value="UniProtKB-SubCell"/>
</dbReference>
<accession>H2Z5I9</accession>
<feature type="transmembrane region" description="Helical" evidence="6">
    <location>
        <begin position="121"/>
        <end position="138"/>
    </location>
</feature>
<dbReference type="AlphaFoldDB" id="H2Z5I9"/>
<feature type="transmembrane region" description="Helical" evidence="6">
    <location>
        <begin position="12"/>
        <end position="31"/>
    </location>
</feature>
<evidence type="ECO:0000256" key="3">
    <source>
        <dbReference type="ARBA" id="ARBA00022692"/>
    </source>
</evidence>
<keyword evidence="4 6" id="KW-1133">Transmembrane helix</keyword>
<proteinExistence type="inferred from homology"/>
<protein>
    <recommendedName>
        <fullName evidence="7">CWH43-like N-terminal domain-containing protein</fullName>
    </recommendedName>
</protein>
<comment type="subcellular location">
    <subcellularLocation>
        <location evidence="1">Endomembrane system</location>
        <topology evidence="1">Multi-pass membrane protein</topology>
    </subcellularLocation>
</comment>
<evidence type="ECO:0000256" key="1">
    <source>
        <dbReference type="ARBA" id="ARBA00004127"/>
    </source>
</evidence>
<reference evidence="9" key="1">
    <citation type="submission" date="2003-08" db="EMBL/GenBank/DDBJ databases">
        <authorList>
            <person name="Birren B."/>
            <person name="Nusbaum C."/>
            <person name="Abebe A."/>
            <person name="Abouelleil A."/>
            <person name="Adekoya E."/>
            <person name="Ait-zahra M."/>
            <person name="Allen N."/>
            <person name="Allen T."/>
            <person name="An P."/>
            <person name="Anderson M."/>
            <person name="Anderson S."/>
            <person name="Arachchi H."/>
            <person name="Armbruster J."/>
            <person name="Bachantsang P."/>
            <person name="Baldwin J."/>
            <person name="Barry A."/>
            <person name="Bayul T."/>
            <person name="Blitshsteyn B."/>
            <person name="Bloom T."/>
            <person name="Blye J."/>
            <person name="Boguslavskiy L."/>
            <person name="Borowsky M."/>
            <person name="Boukhgalter B."/>
            <person name="Brunache A."/>
            <person name="Butler J."/>
            <person name="Calixte N."/>
            <person name="Calvo S."/>
            <person name="Camarata J."/>
            <person name="Campo K."/>
            <person name="Chang J."/>
            <person name="Cheshatsang Y."/>
            <person name="Citroen M."/>
            <person name="Collymore A."/>
            <person name="Considine T."/>
            <person name="Cook A."/>
            <person name="Cooke P."/>
            <person name="Corum B."/>
            <person name="Cuomo C."/>
            <person name="David R."/>
            <person name="Dawoe T."/>
            <person name="Degray S."/>
            <person name="Dodge S."/>
            <person name="Dooley K."/>
            <person name="Dorje P."/>
            <person name="Dorjee K."/>
            <person name="Dorris L."/>
            <person name="Duffey N."/>
            <person name="Dupes A."/>
            <person name="Elkins T."/>
            <person name="Engels R."/>
            <person name="Erickson J."/>
            <person name="Farina A."/>
            <person name="Faro S."/>
            <person name="Ferreira P."/>
            <person name="Fischer H."/>
            <person name="Fitzgerald M."/>
            <person name="Foley K."/>
            <person name="Gage D."/>
            <person name="Galagan J."/>
            <person name="Gearin G."/>
            <person name="Gnerre S."/>
            <person name="Gnirke A."/>
            <person name="Goyette A."/>
            <person name="Graham J."/>
            <person name="Grandbois E."/>
            <person name="Gyaltsen K."/>
            <person name="Hafez N."/>
            <person name="Hagopian D."/>
            <person name="Hagos B."/>
            <person name="Hall J."/>
            <person name="Hatcher B."/>
            <person name="Heller A."/>
            <person name="Higgins H."/>
            <person name="Honan T."/>
            <person name="Horn A."/>
            <person name="Houde N."/>
            <person name="Hughes L."/>
            <person name="Hulme W."/>
            <person name="Husby E."/>
            <person name="Iliev I."/>
            <person name="Jaffe D."/>
            <person name="Jones C."/>
            <person name="Kamal M."/>
            <person name="Kamat A."/>
            <person name="Kamvysselis M."/>
            <person name="Karlsson E."/>
            <person name="Kells C."/>
            <person name="Kieu A."/>
            <person name="Kisner P."/>
            <person name="Kodira C."/>
            <person name="Kulbokas E."/>
            <person name="Labutti K."/>
            <person name="Lama D."/>
            <person name="Landers T."/>
            <person name="Leger J."/>
            <person name="Levine S."/>
            <person name="Lewis D."/>
            <person name="Lewis T."/>
            <person name="Lindblad-toh K."/>
            <person name="Liu X."/>
            <person name="Lokyitsang T."/>
            <person name="Lokyitsang Y."/>
            <person name="Lucien O."/>
            <person name="Lui A."/>
            <person name="Ma L.J."/>
            <person name="Mabbitt R."/>
            <person name="Macdonald J."/>
            <person name="Maclean C."/>
            <person name="Major J."/>
            <person name="Manning J."/>
            <person name="Marabella R."/>
            <person name="Maru K."/>
            <person name="Matthews C."/>
            <person name="Mauceli E."/>
            <person name="Mccarthy M."/>
            <person name="Mcdonough S."/>
            <person name="Mcghee T."/>
            <person name="Meldrim J."/>
            <person name="Meneus L."/>
            <person name="Mesirov J."/>
            <person name="Mihalev A."/>
            <person name="Mihova T."/>
            <person name="Mikkelsen T."/>
            <person name="Mlenga V."/>
            <person name="Moru K."/>
            <person name="Mozes J."/>
            <person name="Mulrain L."/>
            <person name="Munson G."/>
            <person name="Naylor J."/>
            <person name="Newes C."/>
            <person name="Nguyen C."/>
            <person name="Nguyen N."/>
            <person name="Nguyen T."/>
            <person name="Nicol R."/>
            <person name="Nielsen C."/>
            <person name="Nizzari M."/>
            <person name="Norbu C."/>
            <person name="Norbu N."/>
            <person name="O'donnell P."/>
            <person name="Okoawo O."/>
            <person name="O'leary S."/>
            <person name="Omotosho B."/>
            <person name="O'neill K."/>
            <person name="Osman S."/>
            <person name="Parker S."/>
            <person name="Perrin D."/>
            <person name="Phunkhang P."/>
            <person name="Piqani B."/>
            <person name="Purcell S."/>
            <person name="Rachupka T."/>
            <person name="Ramasamy U."/>
            <person name="Rameau R."/>
            <person name="Ray V."/>
            <person name="Raymond C."/>
            <person name="Retta R."/>
            <person name="Richardson S."/>
            <person name="Rise C."/>
            <person name="Rodriguez J."/>
            <person name="Rogers J."/>
            <person name="Rogov P."/>
            <person name="Rutman M."/>
            <person name="Schupbach R."/>
            <person name="Seaman C."/>
            <person name="Settipalli S."/>
            <person name="Sharpe T."/>
            <person name="Sheridan J."/>
            <person name="Sherpa N."/>
            <person name="Shi J."/>
            <person name="Smirnov S."/>
            <person name="Smith C."/>
            <person name="Sougnez C."/>
            <person name="Spencer B."/>
            <person name="Stalker J."/>
            <person name="Stange-thomann N."/>
            <person name="Stavropoulos S."/>
            <person name="Stetson K."/>
            <person name="Stone C."/>
            <person name="Stone S."/>
            <person name="Stubbs M."/>
            <person name="Talamas J."/>
            <person name="Tchuinga P."/>
            <person name="Tenzing P."/>
            <person name="Tesfaye S."/>
            <person name="Theodore J."/>
            <person name="Thoulutsang Y."/>
            <person name="Topham K."/>
            <person name="Towey S."/>
            <person name="Tsamla T."/>
            <person name="Tsomo N."/>
            <person name="Vallee D."/>
            <person name="Vassiliev H."/>
            <person name="Venkataraman V."/>
            <person name="Vinson J."/>
            <person name="Vo A."/>
            <person name="Wade C."/>
            <person name="Wang S."/>
            <person name="Wangchuk T."/>
            <person name="Wangdi T."/>
            <person name="Whittaker C."/>
            <person name="Wilkinson J."/>
            <person name="Wu Y."/>
            <person name="Wyman D."/>
            <person name="Yadav S."/>
            <person name="Yang S."/>
            <person name="Yang X."/>
            <person name="Yeager S."/>
            <person name="Yee E."/>
            <person name="Young G."/>
            <person name="Zainoun J."/>
            <person name="Zembeck L."/>
            <person name="Zimmer A."/>
            <person name="Zody M."/>
            <person name="Lander E."/>
        </authorList>
    </citation>
    <scope>NUCLEOTIDE SEQUENCE [LARGE SCALE GENOMIC DNA]</scope>
</reference>
<dbReference type="InterPro" id="IPR050911">
    <property type="entry name" value="DRAM/TMEM150_Autophagy_Mod"/>
</dbReference>
<dbReference type="GeneTree" id="ENSGT01030000234578"/>
<dbReference type="InterPro" id="IPR019402">
    <property type="entry name" value="CWH43_N"/>
</dbReference>
<feature type="transmembrane region" description="Helical" evidence="6">
    <location>
        <begin position="95"/>
        <end position="115"/>
    </location>
</feature>
<keyword evidence="9" id="KW-1185">Reference proteome</keyword>
<evidence type="ECO:0000256" key="5">
    <source>
        <dbReference type="ARBA" id="ARBA00023136"/>
    </source>
</evidence>
<evidence type="ECO:0000256" key="4">
    <source>
        <dbReference type="ARBA" id="ARBA00022989"/>
    </source>
</evidence>
<dbReference type="HOGENOM" id="CLU_059992_2_3_1"/>
<evidence type="ECO:0000313" key="9">
    <source>
        <dbReference type="Proteomes" id="UP000007875"/>
    </source>
</evidence>
<organism evidence="8 9">
    <name type="scientific">Ciona savignyi</name>
    <name type="common">Pacific transparent sea squirt</name>
    <dbReference type="NCBI Taxonomy" id="51511"/>
    <lineage>
        <taxon>Eukaryota</taxon>
        <taxon>Metazoa</taxon>
        <taxon>Chordata</taxon>
        <taxon>Tunicata</taxon>
        <taxon>Ascidiacea</taxon>
        <taxon>Phlebobranchia</taxon>
        <taxon>Cionidae</taxon>
        <taxon>Ciona</taxon>
    </lineage>
</organism>
<reference evidence="8" key="2">
    <citation type="submission" date="2025-08" db="UniProtKB">
        <authorList>
            <consortium name="Ensembl"/>
        </authorList>
    </citation>
    <scope>IDENTIFICATION</scope>
</reference>
<comment type="similarity">
    <text evidence="2">Belongs to the DRAM/TMEM150 family.</text>
</comment>
<feature type="transmembrane region" description="Helical" evidence="6">
    <location>
        <begin position="56"/>
        <end position="74"/>
    </location>
</feature>
<dbReference type="PANTHER" id="PTHR21324">
    <property type="entry name" value="FASTING-INDUCIBLE INTEGRAL MEMBRANE PROTEIN TM6P1-RELATED"/>
    <property type="match status" value="1"/>
</dbReference>
<dbReference type="Pfam" id="PF10277">
    <property type="entry name" value="Frag1"/>
    <property type="match status" value="1"/>
</dbReference>
<keyword evidence="3 6" id="KW-0812">Transmembrane</keyword>
<evidence type="ECO:0000256" key="2">
    <source>
        <dbReference type="ARBA" id="ARBA00006565"/>
    </source>
</evidence>
<dbReference type="Proteomes" id="UP000007875">
    <property type="component" value="Unassembled WGS sequence"/>
</dbReference>
<feature type="domain" description="CWH43-like N-terminal" evidence="7">
    <location>
        <begin position="9"/>
        <end position="113"/>
    </location>
</feature>
<reference evidence="8" key="3">
    <citation type="submission" date="2025-09" db="UniProtKB">
        <authorList>
            <consortium name="Ensembl"/>
        </authorList>
    </citation>
    <scope>IDENTIFICATION</scope>
</reference>
<evidence type="ECO:0000259" key="7">
    <source>
        <dbReference type="Pfam" id="PF10277"/>
    </source>
</evidence>
<dbReference type="PANTHER" id="PTHR21324:SF18">
    <property type="entry name" value="DNA DAMAGE-REGULATED AUTOPHAGY MODULATOR PROTEIN 1-LIKE"/>
    <property type="match status" value="1"/>
</dbReference>
<name>H2Z5I9_CIOSA</name>